<comment type="caution">
    <text evidence="2">The sequence shown here is derived from an EMBL/GenBank/DDBJ whole genome shotgun (WGS) entry which is preliminary data.</text>
</comment>
<dbReference type="PANTHER" id="PTHR17630:SF55">
    <property type="entry name" value="DIENELACTONE HYDROLASE FAMILY PROTEIN (AFU_ORTHOLOGUE AFUA_1G01900)"/>
    <property type="match status" value="1"/>
</dbReference>
<dbReference type="Proteomes" id="UP001583193">
    <property type="component" value="Unassembled WGS sequence"/>
</dbReference>
<evidence type="ECO:0000313" key="2">
    <source>
        <dbReference type="EMBL" id="KAL1884610.1"/>
    </source>
</evidence>
<dbReference type="InterPro" id="IPR002925">
    <property type="entry name" value="Dienelactn_hydro"/>
</dbReference>
<dbReference type="Pfam" id="PF01738">
    <property type="entry name" value="DLH"/>
    <property type="match status" value="1"/>
</dbReference>
<feature type="domain" description="Dienelactone hydrolase" evidence="1">
    <location>
        <begin position="19"/>
        <end position="145"/>
    </location>
</feature>
<keyword evidence="3" id="KW-1185">Reference proteome</keyword>
<dbReference type="PANTHER" id="PTHR17630">
    <property type="entry name" value="DIENELACTONE HYDROLASE"/>
    <property type="match status" value="1"/>
</dbReference>
<dbReference type="Gene3D" id="3.40.50.1820">
    <property type="entry name" value="alpha/beta hydrolase"/>
    <property type="match status" value="1"/>
</dbReference>
<name>A0ABR3Y9G3_9EURO</name>
<dbReference type="EMBL" id="JAVDPF010000004">
    <property type="protein sequence ID" value="KAL1884610.1"/>
    <property type="molecule type" value="Genomic_DNA"/>
</dbReference>
<dbReference type="SUPFAM" id="SSF53474">
    <property type="entry name" value="alpha/beta-Hydrolases"/>
    <property type="match status" value="1"/>
</dbReference>
<organism evidence="2 3">
    <name type="scientific">Paecilomyces lecythidis</name>
    <dbReference type="NCBI Taxonomy" id="3004212"/>
    <lineage>
        <taxon>Eukaryota</taxon>
        <taxon>Fungi</taxon>
        <taxon>Dikarya</taxon>
        <taxon>Ascomycota</taxon>
        <taxon>Pezizomycotina</taxon>
        <taxon>Eurotiomycetes</taxon>
        <taxon>Eurotiomycetidae</taxon>
        <taxon>Eurotiales</taxon>
        <taxon>Thermoascaceae</taxon>
        <taxon>Paecilomyces</taxon>
    </lineage>
</organism>
<accession>A0ABR3Y9G3</accession>
<proteinExistence type="predicted"/>
<protein>
    <recommendedName>
        <fullName evidence="1">Dienelactone hydrolase domain-containing protein</fullName>
    </recommendedName>
</protein>
<reference evidence="2 3" key="1">
    <citation type="journal article" date="2024" name="IMA Fungus">
        <title>IMA Genome - F19 : A genome assembly and annotation guide to empower mycologists, including annotated draft genome sequences of Ceratocystis pirilliformis, Diaporthe australafricana, Fusarium ophioides, Paecilomyces lecythidis, and Sporothrix stenoceras.</title>
        <authorList>
            <person name="Aylward J."/>
            <person name="Wilson A.M."/>
            <person name="Visagie C.M."/>
            <person name="Spraker J."/>
            <person name="Barnes I."/>
            <person name="Buitendag C."/>
            <person name="Ceriani C."/>
            <person name="Del Mar Angel L."/>
            <person name="du Plessis D."/>
            <person name="Fuchs T."/>
            <person name="Gasser K."/>
            <person name="Kramer D."/>
            <person name="Li W."/>
            <person name="Munsamy K."/>
            <person name="Piso A."/>
            <person name="Price J.L."/>
            <person name="Sonnekus B."/>
            <person name="Thomas C."/>
            <person name="van der Nest A."/>
            <person name="van Dijk A."/>
            <person name="van Heerden A."/>
            <person name="van Vuuren N."/>
            <person name="Yilmaz N."/>
            <person name="Duong T.A."/>
            <person name="van der Merwe N.A."/>
            <person name="Wingfield M.J."/>
            <person name="Wingfield B.D."/>
        </authorList>
    </citation>
    <scope>NUCLEOTIDE SEQUENCE [LARGE SCALE GENOMIC DNA]</scope>
    <source>
        <strain evidence="2 3">CMW 18167</strain>
    </source>
</reference>
<evidence type="ECO:0000313" key="3">
    <source>
        <dbReference type="Proteomes" id="UP001583193"/>
    </source>
</evidence>
<dbReference type="InterPro" id="IPR029058">
    <property type="entry name" value="AB_hydrolase_fold"/>
</dbReference>
<sequence>MSRNTRTVREPEIFECAKALRSQHKYSRIGAIGFCFGGWAVFRLGAKGVQLVDCIVAAHPTFLEKKDIEQINVPVAIMAPEIDSMFTEELKAYSNEVIPTLNVAYDYQYFPGLTHGFATRGNPNDKSEMEGMERAKDAAVLWFRQWLRNSGKIK</sequence>
<gene>
    <name evidence="2" type="ORF">Plec18167_002200</name>
</gene>
<evidence type="ECO:0000259" key="1">
    <source>
        <dbReference type="Pfam" id="PF01738"/>
    </source>
</evidence>